<dbReference type="Pfam" id="PF00672">
    <property type="entry name" value="HAMP"/>
    <property type="match status" value="1"/>
</dbReference>
<dbReference type="InterPro" id="IPR003660">
    <property type="entry name" value="HAMP_dom"/>
</dbReference>
<comment type="subcellular location">
    <subcellularLocation>
        <location evidence="1">Membrane</location>
    </subcellularLocation>
</comment>
<dbReference type="SMART" id="SM00283">
    <property type="entry name" value="MA"/>
    <property type="match status" value="1"/>
</dbReference>
<dbReference type="InterPro" id="IPR004089">
    <property type="entry name" value="MCPsignal_dom"/>
</dbReference>
<dbReference type="RefSeq" id="WP_373655052.1">
    <property type="nucleotide sequence ID" value="NZ_JBGUAW010000003.1"/>
</dbReference>
<evidence type="ECO:0000259" key="6">
    <source>
        <dbReference type="PROSITE" id="PS50111"/>
    </source>
</evidence>
<dbReference type="CDD" id="cd06225">
    <property type="entry name" value="HAMP"/>
    <property type="match status" value="1"/>
</dbReference>
<dbReference type="SUPFAM" id="SSF58104">
    <property type="entry name" value="Methyl-accepting chemotaxis protein (MCP) signaling domain"/>
    <property type="match status" value="1"/>
</dbReference>
<comment type="similarity">
    <text evidence="3">Belongs to the methyl-accepting chemotaxis (MCP) protein family.</text>
</comment>
<proteinExistence type="inferred from homology"/>
<evidence type="ECO:0000256" key="3">
    <source>
        <dbReference type="ARBA" id="ARBA00029447"/>
    </source>
</evidence>
<dbReference type="PANTHER" id="PTHR32089:SF112">
    <property type="entry name" value="LYSOZYME-LIKE PROTEIN-RELATED"/>
    <property type="match status" value="1"/>
</dbReference>
<keyword evidence="9" id="KW-1185">Reference proteome</keyword>
<feature type="domain" description="HAMP" evidence="7">
    <location>
        <begin position="340"/>
        <end position="393"/>
    </location>
</feature>
<dbReference type="InterPro" id="IPR032255">
    <property type="entry name" value="HBM"/>
</dbReference>
<dbReference type="PANTHER" id="PTHR32089">
    <property type="entry name" value="METHYL-ACCEPTING CHEMOTAXIS PROTEIN MCPB"/>
    <property type="match status" value="1"/>
</dbReference>
<dbReference type="PRINTS" id="PR00260">
    <property type="entry name" value="CHEMTRNSDUCR"/>
</dbReference>
<evidence type="ECO:0000259" key="7">
    <source>
        <dbReference type="PROSITE" id="PS50885"/>
    </source>
</evidence>
<dbReference type="SMART" id="SM01358">
    <property type="entry name" value="HBM"/>
    <property type="match status" value="1"/>
</dbReference>
<keyword evidence="5" id="KW-0472">Membrane</keyword>
<evidence type="ECO:0000313" key="9">
    <source>
        <dbReference type="Proteomes" id="UP001575181"/>
    </source>
</evidence>
<protein>
    <submittedName>
        <fullName evidence="8">Methyl-accepting chemotaxis protein</fullName>
    </submittedName>
</protein>
<dbReference type="SMART" id="SM00304">
    <property type="entry name" value="HAMP"/>
    <property type="match status" value="2"/>
</dbReference>
<evidence type="ECO:0000256" key="5">
    <source>
        <dbReference type="SAM" id="Phobius"/>
    </source>
</evidence>
<name>A0ABV4TUP4_9GAMM</name>
<reference evidence="8 9" key="1">
    <citation type="submission" date="2024-08" db="EMBL/GenBank/DDBJ databases">
        <title>Whole-genome sequencing of halo(alkali)philic microorganisms from hypersaline lakes.</title>
        <authorList>
            <person name="Sorokin D.Y."/>
            <person name="Merkel A.Y."/>
            <person name="Messina E."/>
            <person name="Yakimov M."/>
        </authorList>
    </citation>
    <scope>NUCLEOTIDE SEQUENCE [LARGE SCALE GENOMIC DNA]</scope>
    <source>
        <strain evidence="8 9">Cl-TMA</strain>
    </source>
</reference>
<dbReference type="PROSITE" id="PS50111">
    <property type="entry name" value="CHEMOTAXIS_TRANSDUC_2"/>
    <property type="match status" value="1"/>
</dbReference>
<keyword evidence="5" id="KW-0812">Transmembrane</keyword>
<feature type="domain" description="Methyl-accepting transducer" evidence="6">
    <location>
        <begin position="398"/>
        <end position="620"/>
    </location>
</feature>
<evidence type="ECO:0000256" key="2">
    <source>
        <dbReference type="ARBA" id="ARBA00023224"/>
    </source>
</evidence>
<keyword evidence="5" id="KW-1133">Transmembrane helix</keyword>
<dbReference type="Proteomes" id="UP001575181">
    <property type="component" value="Unassembled WGS sequence"/>
</dbReference>
<evidence type="ECO:0000313" key="8">
    <source>
        <dbReference type="EMBL" id="MFA9460268.1"/>
    </source>
</evidence>
<comment type="caution">
    <text evidence="8">The sequence shown here is derived from an EMBL/GenBank/DDBJ whole genome shotgun (WGS) entry which is preliminary data.</text>
</comment>
<dbReference type="Gene3D" id="1.10.287.950">
    <property type="entry name" value="Methyl-accepting chemotaxis protein"/>
    <property type="match status" value="1"/>
</dbReference>
<gene>
    <name evidence="8" type="ORF">ACERLL_05450</name>
</gene>
<dbReference type="InterPro" id="IPR004090">
    <property type="entry name" value="Chemotax_Me-accpt_rcpt"/>
</dbReference>
<dbReference type="Pfam" id="PF00015">
    <property type="entry name" value="MCPsignal"/>
    <property type="match status" value="1"/>
</dbReference>
<dbReference type="EMBL" id="JBGUAW010000003">
    <property type="protein sequence ID" value="MFA9460268.1"/>
    <property type="molecule type" value="Genomic_DNA"/>
</dbReference>
<feature type="transmembrane region" description="Helical" evidence="5">
    <location>
        <begin position="21"/>
        <end position="42"/>
    </location>
</feature>
<keyword evidence="2 4" id="KW-0807">Transducer</keyword>
<sequence>MARFRFRLRLPDYRMLTRLGLGAKLALIPALAVIALIGVYAITRLNLAEYQDRVDQAEASGRLEALALQARVAGLSYVRWDQAGKADKRQAALETFQKATGRIGTLAGEKVQALEGEQRLHEQARKILAANRRYTEAFDNLVARRRALAKASRAMGKAATGMQKGAATLDKTQQGRFEVLLQSGEKPETLIKRMNQMGSGQHTIALVRKARMAAKEYMLQGNPANLKTARQSILEVKEITEKTKGQLSRIKDRWRMDSVLEAADAYLARLKDYAAARREGEAQIAVMVEAARSLEKTAAELGRREHTAQLAVRDTLKSSILSVNLVAILLTSLLAFLITRNIRKPIRAVSAAVQHIQANNDFTRRAEVHGNDEISGMARSFNTMVDHQSGLLAGIQEQAAQVATSSEELTATADEISHSARTSSQRVEEVSGSANEVNNVVQEVASNINEVSTTATEATRIAREGINTVEDASGKIDGLKQASDRVEEIMETIQAIAKKTDLLALNAAIEAANAGEHGKGFAVVADEVRKLAEQTSEATYQVNQIISDLQGQSEASVRAMGEVQERMNRVLSHIQRNDETANQIAASAEELAATMSETTENMTHISGNVEQVTGSVTQIESAAQQLGELAASLRASVDQFRIRAE</sequence>
<evidence type="ECO:0000256" key="1">
    <source>
        <dbReference type="ARBA" id="ARBA00004370"/>
    </source>
</evidence>
<organism evidence="8 9">
    <name type="scientific">Thiohalorhabdus methylotrophus</name>
    <dbReference type="NCBI Taxonomy" id="3242694"/>
    <lineage>
        <taxon>Bacteria</taxon>
        <taxon>Pseudomonadati</taxon>
        <taxon>Pseudomonadota</taxon>
        <taxon>Gammaproteobacteria</taxon>
        <taxon>Thiohalorhabdales</taxon>
        <taxon>Thiohalorhabdaceae</taxon>
        <taxon>Thiohalorhabdus</taxon>
    </lineage>
</organism>
<dbReference type="PROSITE" id="PS50885">
    <property type="entry name" value="HAMP"/>
    <property type="match status" value="1"/>
</dbReference>
<accession>A0ABV4TUP4</accession>
<evidence type="ECO:0000256" key="4">
    <source>
        <dbReference type="PROSITE-ProRule" id="PRU00284"/>
    </source>
</evidence>